<dbReference type="InterPro" id="IPR003245">
    <property type="entry name" value="Phytocyanin_dom"/>
</dbReference>
<evidence type="ECO:0000256" key="1">
    <source>
        <dbReference type="SAM" id="SignalP"/>
    </source>
</evidence>
<dbReference type="GO" id="GO:0009055">
    <property type="term" value="F:electron transfer activity"/>
    <property type="evidence" value="ECO:0007669"/>
    <property type="project" value="InterPro"/>
</dbReference>
<dbReference type="PANTHER" id="PTHR34052:SF2">
    <property type="entry name" value="PLASTOCYANIN-LIKE DOMAIN PROTEIN"/>
    <property type="match status" value="1"/>
</dbReference>
<comment type="caution">
    <text evidence="3">The sequence shown here is derived from an EMBL/GenBank/DDBJ whole genome shotgun (WGS) entry which is preliminary data.</text>
</comment>
<dbReference type="Pfam" id="PF02298">
    <property type="entry name" value="Cu_bind_like"/>
    <property type="match status" value="1"/>
</dbReference>
<dbReference type="PANTHER" id="PTHR34052">
    <property type="entry name" value="GLYCINE-RICH PROTEIN-LIKE"/>
    <property type="match status" value="1"/>
</dbReference>
<feature type="chain" id="PRO_5042062967" description="Phytocyanin domain-containing protein" evidence="1">
    <location>
        <begin position="26"/>
        <end position="144"/>
    </location>
</feature>
<keyword evidence="4" id="KW-1185">Reference proteome</keyword>
<evidence type="ECO:0000313" key="4">
    <source>
        <dbReference type="Proteomes" id="UP001054821"/>
    </source>
</evidence>
<dbReference type="SUPFAM" id="SSF49503">
    <property type="entry name" value="Cupredoxins"/>
    <property type="match status" value="1"/>
</dbReference>
<name>A0AAD5F5N2_PRUDU</name>
<protein>
    <recommendedName>
        <fullName evidence="2">Phytocyanin domain-containing protein</fullName>
    </recommendedName>
</protein>
<organism evidence="3 4">
    <name type="scientific">Prunus dulcis</name>
    <name type="common">Almond</name>
    <name type="synonym">Amygdalus dulcis</name>
    <dbReference type="NCBI Taxonomy" id="3755"/>
    <lineage>
        <taxon>Eukaryota</taxon>
        <taxon>Viridiplantae</taxon>
        <taxon>Streptophyta</taxon>
        <taxon>Embryophyta</taxon>
        <taxon>Tracheophyta</taxon>
        <taxon>Spermatophyta</taxon>
        <taxon>Magnoliopsida</taxon>
        <taxon>eudicotyledons</taxon>
        <taxon>Gunneridae</taxon>
        <taxon>Pentapetalae</taxon>
        <taxon>rosids</taxon>
        <taxon>fabids</taxon>
        <taxon>Rosales</taxon>
        <taxon>Rosaceae</taxon>
        <taxon>Amygdaloideae</taxon>
        <taxon>Amygdaleae</taxon>
        <taxon>Prunus</taxon>
    </lineage>
</organism>
<dbReference type="InterPro" id="IPR008972">
    <property type="entry name" value="Cupredoxin"/>
</dbReference>
<dbReference type="AlphaFoldDB" id="A0AAD5F5N2"/>
<reference evidence="3 4" key="1">
    <citation type="journal article" date="2022" name="G3 (Bethesda)">
        <title>Whole-genome sequence and methylome profiling of the almond [Prunus dulcis (Mill.) D.A. Webb] cultivar 'Nonpareil'.</title>
        <authorList>
            <person name="D'Amico-Willman K.M."/>
            <person name="Ouma W.Z."/>
            <person name="Meulia T."/>
            <person name="Sideli G.M."/>
            <person name="Gradziel T.M."/>
            <person name="Fresnedo-Ramirez J."/>
        </authorList>
    </citation>
    <scope>NUCLEOTIDE SEQUENCE [LARGE SCALE GENOMIC DNA]</scope>
    <source>
        <strain evidence="3">Clone GOH B32 T37-40</strain>
    </source>
</reference>
<accession>A0AAD5F5N2</accession>
<sequence length="144" mass="16274">MGFSYGSQGFILILVAVSLLALGDAKTVVVGGSQGWRYGFNYTHWTLKNGPFYIKDTLVFKYDPPSNTRAHDVYLLPNLWSYITCDFRRAKLLANGTQGGGEGFKFVLNQWRPHYLACGQGANSSHCNQGLMKFFAVPWPRWHF</sequence>
<evidence type="ECO:0000313" key="3">
    <source>
        <dbReference type="EMBL" id="KAI5353990.1"/>
    </source>
</evidence>
<gene>
    <name evidence="3" type="ORF">L3X38_006884</name>
</gene>
<keyword evidence="1" id="KW-0732">Signal</keyword>
<proteinExistence type="predicted"/>
<dbReference type="Proteomes" id="UP001054821">
    <property type="component" value="Chromosome 1"/>
</dbReference>
<feature type="domain" description="Phytocyanin" evidence="2">
    <location>
        <begin position="26"/>
        <end position="140"/>
    </location>
</feature>
<feature type="signal peptide" evidence="1">
    <location>
        <begin position="1"/>
        <end position="25"/>
    </location>
</feature>
<evidence type="ECO:0000259" key="2">
    <source>
        <dbReference type="PROSITE" id="PS51485"/>
    </source>
</evidence>
<dbReference type="Gene3D" id="2.60.40.420">
    <property type="entry name" value="Cupredoxins - blue copper proteins"/>
    <property type="match status" value="1"/>
</dbReference>
<dbReference type="EMBL" id="JAJFAZ020000001">
    <property type="protein sequence ID" value="KAI5353990.1"/>
    <property type="molecule type" value="Genomic_DNA"/>
</dbReference>
<dbReference type="PROSITE" id="PS51485">
    <property type="entry name" value="PHYTOCYANIN"/>
    <property type="match status" value="1"/>
</dbReference>